<dbReference type="InterPro" id="IPR044872">
    <property type="entry name" value="CcmK/CsoS1_BMC"/>
</dbReference>
<dbReference type="Pfam" id="PF00936">
    <property type="entry name" value="BMC"/>
    <property type="match status" value="1"/>
</dbReference>
<dbReference type="Gene3D" id="3.30.70.1710">
    <property type="match status" value="1"/>
</dbReference>
<evidence type="ECO:0000256" key="4">
    <source>
        <dbReference type="SAM" id="MobiDB-lite"/>
    </source>
</evidence>
<organism evidence="6 7">
    <name type="scientific">Formimonas warabiya</name>
    <dbReference type="NCBI Taxonomy" id="1761012"/>
    <lineage>
        <taxon>Bacteria</taxon>
        <taxon>Bacillati</taxon>
        <taxon>Bacillota</taxon>
        <taxon>Clostridia</taxon>
        <taxon>Eubacteriales</taxon>
        <taxon>Peptococcaceae</taxon>
        <taxon>Candidatus Formimonas</taxon>
    </lineage>
</organism>
<comment type="subcellular location">
    <subcellularLocation>
        <location evidence="1">Bacterial microcompartment</location>
    </subcellularLocation>
</comment>
<dbReference type="PANTHER" id="PTHR33941:SF11">
    <property type="entry name" value="BACTERIAL MICROCOMPARTMENT SHELL PROTEIN PDUJ"/>
    <property type="match status" value="1"/>
</dbReference>
<evidence type="ECO:0000259" key="5">
    <source>
        <dbReference type="PROSITE" id="PS51930"/>
    </source>
</evidence>
<dbReference type="KEGG" id="fwa:DCMF_11520"/>
<feature type="domain" description="BMC" evidence="5">
    <location>
        <begin position="5"/>
        <end position="89"/>
    </location>
</feature>
<comment type="similarity">
    <text evidence="3">Belongs to the bacterial microcompartments protein family.</text>
</comment>
<proteinExistence type="inferred from homology"/>
<dbReference type="InterPro" id="IPR000249">
    <property type="entry name" value="BMC_dom"/>
</dbReference>
<protein>
    <recommendedName>
        <fullName evidence="5">BMC domain-containing protein</fullName>
    </recommendedName>
</protein>
<reference evidence="6 7" key="1">
    <citation type="submission" date="2016-10" db="EMBL/GenBank/DDBJ databases">
        <title>Complete Genome Sequence of Peptococcaceae strain DCMF.</title>
        <authorList>
            <person name="Edwards R.J."/>
            <person name="Holland S.I."/>
            <person name="Deshpande N.P."/>
            <person name="Wong Y.K."/>
            <person name="Ertan H."/>
            <person name="Manefield M."/>
            <person name="Russell T.L."/>
            <person name="Lee M.J."/>
        </authorList>
    </citation>
    <scope>NUCLEOTIDE SEQUENCE [LARGE SCALE GENOMIC DNA]</scope>
    <source>
        <strain evidence="6 7">DCMF</strain>
    </source>
</reference>
<evidence type="ECO:0000313" key="6">
    <source>
        <dbReference type="EMBL" id="ATW25312.1"/>
    </source>
</evidence>
<dbReference type="RefSeq" id="WP_148134566.1">
    <property type="nucleotide sequence ID" value="NZ_CP017634.1"/>
</dbReference>
<dbReference type="PROSITE" id="PS51930">
    <property type="entry name" value="BMC_2"/>
    <property type="match status" value="1"/>
</dbReference>
<dbReference type="SMART" id="SM00877">
    <property type="entry name" value="BMC"/>
    <property type="match status" value="1"/>
</dbReference>
<accession>A0A3G1KS35</accession>
<dbReference type="AlphaFoldDB" id="A0A3G1KS35"/>
<sequence length="214" mass="22305">MTQQALGMIETRGLVPAVEAADAGTKAANVQLVGYEIVTGGLVMVAFVGEVAAVQASVSAGSAAAAKVGTVISEHVIPRPEADLRMVFKGKSALPKDDDSPPDPEGKGPSGQHDSGQVVSDTKVEDEQRGVIPGQENQSGPEPSSFEDEDQVTEESTGGQEGAGEDPELAAMTVGELRRLARKTPGIGIHGREISRANKEQLITEILRARGRED</sequence>
<evidence type="ECO:0000256" key="2">
    <source>
        <dbReference type="ARBA" id="ARBA00024446"/>
    </source>
</evidence>
<dbReference type="InterPro" id="IPR050575">
    <property type="entry name" value="BMC_shell"/>
</dbReference>
<dbReference type="InterPro" id="IPR037233">
    <property type="entry name" value="CcmK-like_sf"/>
</dbReference>
<dbReference type="SUPFAM" id="SSF143414">
    <property type="entry name" value="CcmK-like"/>
    <property type="match status" value="1"/>
</dbReference>
<dbReference type="EMBL" id="CP017634">
    <property type="protein sequence ID" value="ATW25312.1"/>
    <property type="molecule type" value="Genomic_DNA"/>
</dbReference>
<keyword evidence="2" id="KW-1283">Bacterial microcompartment</keyword>
<name>A0A3G1KS35_FORW1</name>
<dbReference type="CDD" id="cd07045">
    <property type="entry name" value="BMC_CcmK_like"/>
    <property type="match status" value="1"/>
</dbReference>
<gene>
    <name evidence="6" type="ORF">DCMF_11520</name>
</gene>
<dbReference type="GO" id="GO:0031469">
    <property type="term" value="C:bacterial microcompartment"/>
    <property type="evidence" value="ECO:0007669"/>
    <property type="project" value="UniProtKB-SubCell"/>
</dbReference>
<evidence type="ECO:0000313" key="7">
    <source>
        <dbReference type="Proteomes" id="UP000323521"/>
    </source>
</evidence>
<dbReference type="Proteomes" id="UP000323521">
    <property type="component" value="Chromosome"/>
</dbReference>
<dbReference type="OrthoDB" id="9812608at2"/>
<dbReference type="PANTHER" id="PTHR33941">
    <property type="entry name" value="PROPANEDIOL UTILIZATION PROTEIN PDUA"/>
    <property type="match status" value="1"/>
</dbReference>
<keyword evidence="7" id="KW-1185">Reference proteome</keyword>
<feature type="region of interest" description="Disordered" evidence="4">
    <location>
        <begin position="92"/>
        <end position="169"/>
    </location>
</feature>
<evidence type="ECO:0000256" key="1">
    <source>
        <dbReference type="ARBA" id="ARBA00024322"/>
    </source>
</evidence>
<evidence type="ECO:0000256" key="3">
    <source>
        <dbReference type="PROSITE-ProRule" id="PRU01278"/>
    </source>
</evidence>